<organism evidence="6 7">
    <name type="scientific">Microvirga puerhi</name>
    <dbReference type="NCBI Taxonomy" id="2876078"/>
    <lineage>
        <taxon>Bacteria</taxon>
        <taxon>Pseudomonadati</taxon>
        <taxon>Pseudomonadota</taxon>
        <taxon>Alphaproteobacteria</taxon>
        <taxon>Hyphomicrobiales</taxon>
        <taxon>Methylobacteriaceae</taxon>
        <taxon>Microvirga</taxon>
    </lineage>
</organism>
<keyword evidence="7" id="KW-1185">Reference proteome</keyword>
<keyword evidence="2 4" id="KW-0378">Hydrolase</keyword>
<reference evidence="6 7" key="1">
    <citation type="submission" date="2021-09" db="EMBL/GenBank/DDBJ databases">
        <title>The complete genome sequence of a new microorganism.</title>
        <authorList>
            <person name="Zi Z."/>
        </authorList>
    </citation>
    <scope>NUCLEOTIDE SEQUENCE [LARGE SCALE GENOMIC DNA]</scope>
    <source>
        <strain evidence="6 7">WGZ8</strain>
    </source>
</reference>
<dbReference type="Proteomes" id="UP000704176">
    <property type="component" value="Unassembled WGS sequence"/>
</dbReference>
<dbReference type="InterPro" id="IPR000086">
    <property type="entry name" value="NUDIX_hydrolase_dom"/>
</dbReference>
<sequence length="154" mass="17387">MRRRPSARLLLLDPLGRVLLFRFSHQRGPLAGQTYWATPGGGVEEGETFEEAAIRELGEETGLHVDVIGPEAGRQEFVLQLPDGEYVIAEERFFFVRTENTALTRDSWTALEREIMTDHRWWSTDELACTSDTVWPADLATMLAAAPTRSKPRA</sequence>
<feature type="domain" description="Nudix hydrolase" evidence="5">
    <location>
        <begin position="1"/>
        <end position="147"/>
    </location>
</feature>
<gene>
    <name evidence="6" type="ORF">K9B37_12165</name>
</gene>
<evidence type="ECO:0000313" key="7">
    <source>
        <dbReference type="Proteomes" id="UP000704176"/>
    </source>
</evidence>
<dbReference type="Gene3D" id="3.90.79.10">
    <property type="entry name" value="Nucleoside Triphosphate Pyrophosphohydrolase"/>
    <property type="match status" value="1"/>
</dbReference>
<accession>A0ABS7VND1</accession>
<comment type="similarity">
    <text evidence="4">Belongs to the Nudix hydrolase family.</text>
</comment>
<dbReference type="PANTHER" id="PTHR43046:SF12">
    <property type="entry name" value="GDP-MANNOSE MANNOSYL HYDROLASE"/>
    <property type="match status" value="1"/>
</dbReference>
<dbReference type="RefSeq" id="WP_224313354.1">
    <property type="nucleotide sequence ID" value="NZ_JAIRBM010000008.1"/>
</dbReference>
<dbReference type="PROSITE" id="PS51462">
    <property type="entry name" value="NUDIX"/>
    <property type="match status" value="1"/>
</dbReference>
<comment type="caution">
    <text evidence="6">The sequence shown here is derived from an EMBL/GenBank/DDBJ whole genome shotgun (WGS) entry which is preliminary data.</text>
</comment>
<evidence type="ECO:0000256" key="3">
    <source>
        <dbReference type="ARBA" id="ARBA00022842"/>
    </source>
</evidence>
<evidence type="ECO:0000313" key="6">
    <source>
        <dbReference type="EMBL" id="MBZ6077031.1"/>
    </source>
</evidence>
<dbReference type="SUPFAM" id="SSF55811">
    <property type="entry name" value="Nudix"/>
    <property type="match status" value="1"/>
</dbReference>
<protein>
    <submittedName>
        <fullName evidence="6">NUDIX domain-containing protein</fullName>
    </submittedName>
</protein>
<dbReference type="CDD" id="cd04685">
    <property type="entry name" value="NUDIX_Hydrolase"/>
    <property type="match status" value="1"/>
</dbReference>
<dbReference type="PRINTS" id="PR00502">
    <property type="entry name" value="NUDIXFAMILY"/>
</dbReference>
<dbReference type="InterPro" id="IPR020084">
    <property type="entry name" value="NUDIX_hydrolase_CS"/>
</dbReference>
<dbReference type="EMBL" id="JAIRBM010000008">
    <property type="protein sequence ID" value="MBZ6077031.1"/>
    <property type="molecule type" value="Genomic_DNA"/>
</dbReference>
<keyword evidence="3" id="KW-0460">Magnesium</keyword>
<dbReference type="Pfam" id="PF00293">
    <property type="entry name" value="NUDIX"/>
    <property type="match status" value="1"/>
</dbReference>
<dbReference type="PROSITE" id="PS00893">
    <property type="entry name" value="NUDIX_BOX"/>
    <property type="match status" value="1"/>
</dbReference>
<dbReference type="InterPro" id="IPR020476">
    <property type="entry name" value="Nudix_hydrolase"/>
</dbReference>
<evidence type="ECO:0000256" key="2">
    <source>
        <dbReference type="ARBA" id="ARBA00022801"/>
    </source>
</evidence>
<dbReference type="PANTHER" id="PTHR43046">
    <property type="entry name" value="GDP-MANNOSE MANNOSYL HYDROLASE"/>
    <property type="match status" value="1"/>
</dbReference>
<name>A0ABS7VND1_9HYPH</name>
<evidence type="ECO:0000256" key="4">
    <source>
        <dbReference type="RuleBase" id="RU003476"/>
    </source>
</evidence>
<proteinExistence type="inferred from homology"/>
<comment type="cofactor">
    <cofactor evidence="1">
        <name>Mg(2+)</name>
        <dbReference type="ChEBI" id="CHEBI:18420"/>
    </cofactor>
</comment>
<dbReference type="InterPro" id="IPR015797">
    <property type="entry name" value="NUDIX_hydrolase-like_dom_sf"/>
</dbReference>
<evidence type="ECO:0000256" key="1">
    <source>
        <dbReference type="ARBA" id="ARBA00001946"/>
    </source>
</evidence>
<evidence type="ECO:0000259" key="5">
    <source>
        <dbReference type="PROSITE" id="PS51462"/>
    </source>
</evidence>